<dbReference type="Proteomes" id="UP000237819">
    <property type="component" value="Unassembled WGS sequence"/>
</dbReference>
<keyword evidence="3 9" id="KW-0677">Repeat</keyword>
<feature type="domain" description="Clp R" evidence="13">
    <location>
        <begin position="5"/>
        <end position="147"/>
    </location>
</feature>
<dbReference type="SMART" id="SM01086">
    <property type="entry name" value="ClpB_D2-small"/>
    <property type="match status" value="1"/>
</dbReference>
<dbReference type="Gene3D" id="1.10.1780.10">
    <property type="entry name" value="Clp, N-terminal domain"/>
    <property type="match status" value="1"/>
</dbReference>
<dbReference type="SMART" id="SM00382">
    <property type="entry name" value="AAA"/>
    <property type="match status" value="2"/>
</dbReference>
<feature type="coiled-coil region" evidence="11">
    <location>
        <begin position="413"/>
        <end position="462"/>
    </location>
</feature>
<organism evidence="14 15">
    <name type="scientific">Blastopirellula marina</name>
    <dbReference type="NCBI Taxonomy" id="124"/>
    <lineage>
        <taxon>Bacteria</taxon>
        <taxon>Pseudomonadati</taxon>
        <taxon>Planctomycetota</taxon>
        <taxon>Planctomycetia</taxon>
        <taxon>Pirellulales</taxon>
        <taxon>Pirellulaceae</taxon>
        <taxon>Blastopirellula</taxon>
    </lineage>
</organism>
<dbReference type="SUPFAM" id="SSF52540">
    <property type="entry name" value="P-loop containing nucleoside triphosphate hydrolases"/>
    <property type="match status" value="2"/>
</dbReference>
<dbReference type="RefSeq" id="WP_105338792.1">
    <property type="nucleotide sequence ID" value="NZ_PUHZ01000025.1"/>
</dbReference>
<dbReference type="Pfam" id="PF10431">
    <property type="entry name" value="ClpB_D2-small"/>
    <property type="match status" value="1"/>
</dbReference>
<feature type="compositionally biased region" description="Basic and acidic residues" evidence="12">
    <location>
        <begin position="539"/>
        <end position="548"/>
    </location>
</feature>
<comment type="subcellular location">
    <subcellularLocation>
        <location evidence="11">Cytoplasm</location>
    </subcellularLocation>
</comment>
<dbReference type="InterPro" id="IPR028299">
    <property type="entry name" value="ClpA/B_CS2"/>
</dbReference>
<dbReference type="GO" id="GO:0034605">
    <property type="term" value="P:cellular response to heat"/>
    <property type="evidence" value="ECO:0007669"/>
    <property type="project" value="TreeGrafter"/>
</dbReference>
<protein>
    <recommendedName>
        <fullName evidence="2 11">Chaperone protein ClpB</fullName>
    </recommendedName>
</protein>
<evidence type="ECO:0000259" key="13">
    <source>
        <dbReference type="PROSITE" id="PS51903"/>
    </source>
</evidence>
<name>A0A2S8GD90_9BACT</name>
<accession>A0A2S8GD90</accession>
<dbReference type="InterPro" id="IPR036628">
    <property type="entry name" value="Clp_N_dom_sf"/>
</dbReference>
<dbReference type="InterPro" id="IPR018368">
    <property type="entry name" value="ClpA/B_CS1"/>
</dbReference>
<dbReference type="InterPro" id="IPR001270">
    <property type="entry name" value="ClpA/B"/>
</dbReference>
<evidence type="ECO:0000256" key="2">
    <source>
        <dbReference type="ARBA" id="ARBA00017574"/>
    </source>
</evidence>
<dbReference type="InterPro" id="IPR027417">
    <property type="entry name" value="P-loop_NTPase"/>
</dbReference>
<evidence type="ECO:0000256" key="11">
    <source>
        <dbReference type="RuleBase" id="RU362034"/>
    </source>
</evidence>
<comment type="subunit">
    <text evidence="11">Homohexamer; The oligomerization is ATP-dependent.</text>
</comment>
<dbReference type="InterPro" id="IPR004176">
    <property type="entry name" value="Clp_R_N"/>
</dbReference>
<dbReference type="GO" id="GO:0005524">
    <property type="term" value="F:ATP binding"/>
    <property type="evidence" value="ECO:0007669"/>
    <property type="project" value="UniProtKB-UniRule"/>
</dbReference>
<dbReference type="FunFam" id="1.10.8.60:FF:000017">
    <property type="entry name" value="ATP-dependent chaperone ClpB"/>
    <property type="match status" value="1"/>
</dbReference>
<keyword evidence="11" id="KW-0346">Stress response</keyword>
<evidence type="ECO:0000256" key="6">
    <source>
        <dbReference type="ARBA" id="ARBA00023054"/>
    </source>
</evidence>
<evidence type="ECO:0000256" key="7">
    <source>
        <dbReference type="ARBA" id="ARBA00023186"/>
    </source>
</evidence>
<evidence type="ECO:0000256" key="4">
    <source>
        <dbReference type="ARBA" id="ARBA00022741"/>
    </source>
</evidence>
<dbReference type="FunFam" id="3.40.50.300:FF:000120">
    <property type="entry name" value="ATP-dependent chaperone ClpB"/>
    <property type="match status" value="1"/>
</dbReference>
<dbReference type="FunFam" id="3.40.50.300:FF:000025">
    <property type="entry name" value="ATP-dependent Clp protease subunit"/>
    <property type="match status" value="1"/>
</dbReference>
<dbReference type="PROSITE" id="PS51903">
    <property type="entry name" value="CLP_R"/>
    <property type="match status" value="1"/>
</dbReference>
<comment type="caution">
    <text evidence="14">The sequence shown here is derived from an EMBL/GenBank/DDBJ whole genome shotgun (WGS) entry which is preliminary data.</text>
</comment>
<dbReference type="CDD" id="cd19499">
    <property type="entry name" value="RecA-like_ClpB_Hsp104-like"/>
    <property type="match status" value="1"/>
</dbReference>
<comment type="subunit">
    <text evidence="8">Homohexamer. The oligomerization is ATP-dependent.</text>
</comment>
<dbReference type="Pfam" id="PF02861">
    <property type="entry name" value="Clp_N"/>
    <property type="match status" value="1"/>
</dbReference>
<keyword evidence="11" id="KW-0963">Cytoplasm</keyword>
<dbReference type="OrthoDB" id="9803641at2"/>
<dbReference type="InterPro" id="IPR003593">
    <property type="entry name" value="AAA+_ATPase"/>
</dbReference>
<dbReference type="PRINTS" id="PR00300">
    <property type="entry name" value="CLPPROTEASEA"/>
</dbReference>
<evidence type="ECO:0000256" key="5">
    <source>
        <dbReference type="ARBA" id="ARBA00022840"/>
    </source>
</evidence>
<dbReference type="SUPFAM" id="SSF81923">
    <property type="entry name" value="Double Clp-N motif"/>
    <property type="match status" value="1"/>
</dbReference>
<dbReference type="InterPro" id="IPR041546">
    <property type="entry name" value="ClpA/ClpB_AAA_lid"/>
</dbReference>
<evidence type="ECO:0000256" key="1">
    <source>
        <dbReference type="ARBA" id="ARBA00008675"/>
    </source>
</evidence>
<proteinExistence type="inferred from homology"/>
<dbReference type="Pfam" id="PF17871">
    <property type="entry name" value="AAA_lid_9"/>
    <property type="match status" value="1"/>
</dbReference>
<evidence type="ECO:0000256" key="3">
    <source>
        <dbReference type="ARBA" id="ARBA00022737"/>
    </source>
</evidence>
<dbReference type="Pfam" id="PF00004">
    <property type="entry name" value="AAA"/>
    <property type="match status" value="1"/>
</dbReference>
<feature type="compositionally biased region" description="Acidic residues" evidence="12">
    <location>
        <begin position="529"/>
        <end position="538"/>
    </location>
</feature>
<dbReference type="NCBIfam" id="TIGR03346">
    <property type="entry name" value="chaperone_ClpB"/>
    <property type="match status" value="1"/>
</dbReference>
<reference evidence="14 15" key="1">
    <citation type="submission" date="2018-02" db="EMBL/GenBank/DDBJ databases">
        <title>Comparative genomes isolates from brazilian mangrove.</title>
        <authorList>
            <person name="Araujo J.E."/>
            <person name="Taketani R.G."/>
            <person name="Silva M.C.P."/>
            <person name="Loureco M.V."/>
            <person name="Andreote F.D."/>
        </authorList>
    </citation>
    <scope>NUCLEOTIDE SEQUENCE [LARGE SCALE GENOMIC DNA]</scope>
    <source>
        <strain evidence="14 15">Nap-Phe MGV</strain>
    </source>
</reference>
<keyword evidence="7 10" id="KW-0143">Chaperone</keyword>
<sequence length="893" mass="99140">MTPKFEKYTIKAQEAVQAAQQLATDARNTALTPLHLLAALLAETGGVVRPLIEKIGASREQLESMVQAELSRLSTMTGGSQLRLSSELDQVFQAAQKQADTMKDEFVSTEHLMFALSQVASKAKDILQVNAVTEKDILDALREVRGSARVTSQSPEDTFQALQKYGIDLVERAESGKLDPVIGRDDEIRRTIQVLSRRTKNNPVLIGEPGVGKTAIAEGLALRIVQGDVPQSLKNKRVIALDMGALVAGAKFRGEFEERLKAVLKEVQDSQGNVVLFIDELHTVVGAGKAEGGADAANLLKPALARGELRCIGATTLDEYRQYIEKDAALERRFQPVYIGEPSIDDTIAILRGLKPRYEAHHGVKIKDSALVAAAKLSDRYITDRFLPDKAIDLVDEASSRLAIEQESVPAEIDQVQRRLTQLQLADRQLAEETEETAIQRREEIQYEMEQVKRQLASLREQWEAEKLGMGDVAQIREELAATDLEYSRLHSSIQETQSAGQPVSETDYQKLFELQKKRDALVQRMEAESEQDKEEKDEEKSQQRRLLREQVTEDEIAEVVSQWTGVPIAKMLETERAKLLVLEERLHQRVVGQDEAVVAVANAVRRSRSGLQATNRPVGSFIFLGPTGVGKTELCKALAEALFDDENAMVRIDMSEYMERHAVSRLIGAPPGYVGYEEGGKLTEAVRRRPYSVILLDEIEKAHHDVFNILLQVLDDGRLTDNHGHTVDFTNTIVVMTSNIGSQAIQQIAQEGGSDEEIREAAQANLRTKFLPEFLNRIDDIIVFKPLIKDQIRSIVDFQTQGLAHMLQEQGIELNVTDPAKDALAEEGFDPLYGARPLKRVIQNRLQNQLATLLLKGDFKDGDRITVGFDGTDYTFTKSAAGASTVESAAVN</sequence>
<dbReference type="GO" id="GO:0016887">
    <property type="term" value="F:ATP hydrolysis activity"/>
    <property type="evidence" value="ECO:0007669"/>
    <property type="project" value="InterPro"/>
</dbReference>
<evidence type="ECO:0000256" key="10">
    <source>
        <dbReference type="RuleBase" id="RU004432"/>
    </source>
</evidence>
<dbReference type="EMBL" id="PUHZ01000025">
    <property type="protein sequence ID" value="PQO42211.1"/>
    <property type="molecule type" value="Genomic_DNA"/>
</dbReference>
<dbReference type="InterPro" id="IPR003959">
    <property type="entry name" value="ATPase_AAA_core"/>
</dbReference>
<dbReference type="PANTHER" id="PTHR11638:SF18">
    <property type="entry name" value="HEAT SHOCK PROTEIN 104"/>
    <property type="match status" value="1"/>
</dbReference>
<gene>
    <name evidence="11 14" type="primary">clpB</name>
    <name evidence="14" type="ORF">C5Y93_28100</name>
</gene>
<dbReference type="InterPro" id="IPR050130">
    <property type="entry name" value="ClpA_ClpB"/>
</dbReference>
<evidence type="ECO:0000256" key="9">
    <source>
        <dbReference type="PROSITE-ProRule" id="PRU01251"/>
    </source>
</evidence>
<dbReference type="InterPro" id="IPR017730">
    <property type="entry name" value="Chaperonin_ClpB"/>
</dbReference>
<dbReference type="CDD" id="cd00009">
    <property type="entry name" value="AAA"/>
    <property type="match status" value="1"/>
</dbReference>
<dbReference type="InterPro" id="IPR019489">
    <property type="entry name" value="Clp_ATPase_C"/>
</dbReference>
<evidence type="ECO:0000313" key="14">
    <source>
        <dbReference type="EMBL" id="PQO42211.1"/>
    </source>
</evidence>
<dbReference type="Pfam" id="PF07724">
    <property type="entry name" value="AAA_2"/>
    <property type="match status" value="1"/>
</dbReference>
<comment type="similarity">
    <text evidence="1 10">Belongs to the ClpA/ClpB family.</text>
</comment>
<evidence type="ECO:0000256" key="8">
    <source>
        <dbReference type="ARBA" id="ARBA00026057"/>
    </source>
</evidence>
<comment type="function">
    <text evidence="11">Part of a stress-induced multi-chaperone system, it is involved in the recovery of the cell from heat-induced damage, in cooperation with DnaK, DnaJ and GrpE.</text>
</comment>
<dbReference type="Gene3D" id="3.40.50.300">
    <property type="entry name" value="P-loop containing nucleotide triphosphate hydrolases"/>
    <property type="match status" value="3"/>
</dbReference>
<dbReference type="AlphaFoldDB" id="A0A2S8GD90"/>
<dbReference type="PROSITE" id="PS00870">
    <property type="entry name" value="CLPAB_1"/>
    <property type="match status" value="1"/>
</dbReference>
<dbReference type="GO" id="GO:0005737">
    <property type="term" value="C:cytoplasm"/>
    <property type="evidence" value="ECO:0007669"/>
    <property type="project" value="UniProtKB-SubCell"/>
</dbReference>
<dbReference type="FunFam" id="3.40.50.300:FF:000010">
    <property type="entry name" value="Chaperone clpB 1, putative"/>
    <property type="match status" value="1"/>
</dbReference>
<keyword evidence="6 11" id="KW-0175">Coiled coil</keyword>
<evidence type="ECO:0000313" key="15">
    <source>
        <dbReference type="Proteomes" id="UP000237819"/>
    </source>
</evidence>
<dbReference type="Gene3D" id="1.10.8.60">
    <property type="match status" value="1"/>
</dbReference>
<dbReference type="GO" id="GO:0042026">
    <property type="term" value="P:protein refolding"/>
    <property type="evidence" value="ECO:0007669"/>
    <property type="project" value="UniProtKB-UniRule"/>
</dbReference>
<keyword evidence="4 10" id="KW-0547">Nucleotide-binding</keyword>
<dbReference type="PROSITE" id="PS00871">
    <property type="entry name" value="CLPAB_2"/>
    <property type="match status" value="1"/>
</dbReference>
<dbReference type="PANTHER" id="PTHR11638">
    <property type="entry name" value="ATP-DEPENDENT CLP PROTEASE"/>
    <property type="match status" value="1"/>
</dbReference>
<feature type="region of interest" description="Disordered" evidence="12">
    <location>
        <begin position="523"/>
        <end position="548"/>
    </location>
</feature>
<keyword evidence="5 10" id="KW-0067">ATP-binding</keyword>
<evidence type="ECO:0000256" key="12">
    <source>
        <dbReference type="SAM" id="MobiDB-lite"/>
    </source>
</evidence>